<sequence>MGIVRGICVSPARGTKKTPVAEAVLKEDWGIVGDAHAGNWHRQVSLLPLERIEEFRARGAAVEPGAFGENLIVEGYDLKNIPVGSRFHAGAGCVLEVTQIGKECHSHCEIFRVMGDCIMPREGIFARVITGGTLRTGDEIWLEGTEEQSR</sequence>
<dbReference type="PROSITE" id="PS51340">
    <property type="entry name" value="MOSC"/>
    <property type="match status" value="1"/>
</dbReference>
<reference evidence="2" key="1">
    <citation type="submission" date="2020-10" db="EMBL/GenBank/DDBJ databases">
        <authorList>
            <person name="Gilroy R."/>
        </authorList>
    </citation>
    <scope>NUCLEOTIDE SEQUENCE</scope>
    <source>
        <strain evidence="2">ChiBcec6-7307</strain>
    </source>
</reference>
<evidence type="ECO:0000313" key="3">
    <source>
        <dbReference type="Proteomes" id="UP000886889"/>
    </source>
</evidence>
<organism evidence="2 3">
    <name type="scientific">Candidatus Merdiplasma excrementigallinarum</name>
    <dbReference type="NCBI Taxonomy" id="2840864"/>
    <lineage>
        <taxon>Bacteria</taxon>
        <taxon>Bacillati</taxon>
        <taxon>Bacillota</taxon>
        <taxon>Clostridia</taxon>
        <taxon>Lachnospirales</taxon>
        <taxon>Lachnospiraceae</taxon>
        <taxon>Lachnospiraceae incertae sedis</taxon>
        <taxon>Candidatus Merdiplasma</taxon>
    </lineage>
</organism>
<reference evidence="2" key="2">
    <citation type="journal article" date="2021" name="PeerJ">
        <title>Extensive microbial diversity within the chicken gut microbiome revealed by metagenomics and culture.</title>
        <authorList>
            <person name="Gilroy R."/>
            <person name="Ravi A."/>
            <person name="Getino M."/>
            <person name="Pursley I."/>
            <person name="Horton D.L."/>
            <person name="Alikhan N.F."/>
            <person name="Baker D."/>
            <person name="Gharbi K."/>
            <person name="Hall N."/>
            <person name="Watson M."/>
            <person name="Adriaenssens E.M."/>
            <person name="Foster-Nyarko E."/>
            <person name="Jarju S."/>
            <person name="Secka A."/>
            <person name="Antonio M."/>
            <person name="Oren A."/>
            <person name="Chaudhuri R.R."/>
            <person name="La Ragione R."/>
            <person name="Hildebrand F."/>
            <person name="Pallen M.J."/>
        </authorList>
    </citation>
    <scope>NUCLEOTIDE SEQUENCE</scope>
    <source>
        <strain evidence="2">ChiBcec6-7307</strain>
    </source>
</reference>
<evidence type="ECO:0000313" key="2">
    <source>
        <dbReference type="EMBL" id="HIV23047.1"/>
    </source>
</evidence>
<comment type="caution">
    <text evidence="2">The sequence shown here is derived from an EMBL/GenBank/DDBJ whole genome shotgun (WGS) entry which is preliminary data.</text>
</comment>
<dbReference type="GO" id="GO:0003824">
    <property type="term" value="F:catalytic activity"/>
    <property type="evidence" value="ECO:0007669"/>
    <property type="project" value="InterPro"/>
</dbReference>
<dbReference type="EMBL" id="DVOS01000037">
    <property type="protein sequence ID" value="HIV23047.1"/>
    <property type="molecule type" value="Genomic_DNA"/>
</dbReference>
<dbReference type="InterPro" id="IPR005302">
    <property type="entry name" value="MoCF_Sase_C"/>
</dbReference>
<dbReference type="Proteomes" id="UP000886889">
    <property type="component" value="Unassembled WGS sequence"/>
</dbReference>
<dbReference type="InterPro" id="IPR011037">
    <property type="entry name" value="Pyrv_Knase-like_insert_dom_sf"/>
</dbReference>
<evidence type="ECO:0000259" key="1">
    <source>
        <dbReference type="PROSITE" id="PS51340"/>
    </source>
</evidence>
<dbReference type="PANTHER" id="PTHR36930:SF1">
    <property type="entry name" value="MOSC DOMAIN-CONTAINING PROTEIN"/>
    <property type="match status" value="1"/>
</dbReference>
<proteinExistence type="predicted"/>
<dbReference type="Pfam" id="PF03473">
    <property type="entry name" value="MOSC"/>
    <property type="match status" value="1"/>
</dbReference>
<protein>
    <submittedName>
        <fullName evidence="2">MOSC domain-containing protein</fullName>
    </submittedName>
</protein>
<dbReference type="Gene3D" id="2.40.33.20">
    <property type="entry name" value="PK beta-barrel domain-like"/>
    <property type="match status" value="1"/>
</dbReference>
<gene>
    <name evidence="2" type="ORF">IAC80_03810</name>
</gene>
<dbReference type="GO" id="GO:0030170">
    <property type="term" value="F:pyridoxal phosphate binding"/>
    <property type="evidence" value="ECO:0007669"/>
    <property type="project" value="InterPro"/>
</dbReference>
<dbReference type="SUPFAM" id="SSF50800">
    <property type="entry name" value="PK beta-barrel domain-like"/>
    <property type="match status" value="1"/>
</dbReference>
<name>A0A9D1NYM7_9FIRM</name>
<accession>A0A9D1NYM7</accession>
<dbReference type="InterPro" id="IPR052716">
    <property type="entry name" value="MOSC_domain"/>
</dbReference>
<feature type="domain" description="MOSC" evidence="1">
    <location>
        <begin position="18"/>
        <end position="143"/>
    </location>
</feature>
<dbReference type="AlphaFoldDB" id="A0A9D1NYM7"/>
<dbReference type="PANTHER" id="PTHR36930">
    <property type="entry name" value="METAL-SULFUR CLUSTER BIOSYNTHESIS PROTEINS YUAD-RELATED"/>
    <property type="match status" value="1"/>
</dbReference>
<dbReference type="GO" id="GO:0030151">
    <property type="term" value="F:molybdenum ion binding"/>
    <property type="evidence" value="ECO:0007669"/>
    <property type="project" value="InterPro"/>
</dbReference>